<dbReference type="Pfam" id="PF23596">
    <property type="entry name" value="DUF7138"/>
    <property type="match status" value="1"/>
</dbReference>
<protein>
    <recommendedName>
        <fullName evidence="1">DUF7138 domain-containing protein</fullName>
    </recommendedName>
</protein>
<name>A0A1Q3ANK2_CEPFO</name>
<evidence type="ECO:0000313" key="2">
    <source>
        <dbReference type="EMBL" id="GAV57318.1"/>
    </source>
</evidence>
<gene>
    <name evidence="2" type="ORF">CFOL_v3_00856</name>
</gene>
<evidence type="ECO:0000313" key="3">
    <source>
        <dbReference type="Proteomes" id="UP000187406"/>
    </source>
</evidence>
<dbReference type="STRING" id="3775.A0A1Q3ANK2"/>
<keyword evidence="3" id="KW-1185">Reference proteome</keyword>
<dbReference type="AlphaFoldDB" id="A0A1Q3ANK2"/>
<reference evidence="3" key="1">
    <citation type="submission" date="2016-04" db="EMBL/GenBank/DDBJ databases">
        <title>Cephalotus genome sequencing.</title>
        <authorList>
            <person name="Fukushima K."/>
            <person name="Hasebe M."/>
            <person name="Fang X."/>
        </authorList>
    </citation>
    <scope>NUCLEOTIDE SEQUENCE [LARGE SCALE GENOMIC DNA]</scope>
    <source>
        <strain evidence="3">cv. St1</strain>
    </source>
</reference>
<dbReference type="PANTHER" id="PTHR36351">
    <property type="entry name" value="EMBRYO SAC DEVELOPMENT ARREST 12"/>
    <property type="match status" value="1"/>
</dbReference>
<dbReference type="EMBL" id="BDDD01000027">
    <property type="protein sequence ID" value="GAV57318.1"/>
    <property type="molecule type" value="Genomic_DNA"/>
</dbReference>
<accession>A0A1Q3ANK2</accession>
<dbReference type="InterPro" id="IPR055562">
    <property type="entry name" value="DUF7138"/>
</dbReference>
<dbReference type="InParanoid" id="A0A1Q3ANK2"/>
<evidence type="ECO:0000259" key="1">
    <source>
        <dbReference type="Pfam" id="PF23596"/>
    </source>
</evidence>
<sequence>MALSAGVPCPVVFNDGETEMNIGNLVVYPSTNFKGFQSALSHKIGISPTQFTVYLVDGRKFSAGGGVRFSRRIPVTAKSNFSAISREGESLFLVVLKRSRRDRRRQNTSDDVGSRRWDPPANMRLLRRNESCGYGMSEEVLARSGGRNRRNERYVVNMGLDGLSLGPDESGVVCEECLIDKKMGSDVVGFHRCVQDAVTFGFRSPAGPIARPNKSE</sequence>
<dbReference type="PANTHER" id="PTHR36351:SF1">
    <property type="entry name" value="EMBRYO SAC DEVELOPMENT ARREST 12"/>
    <property type="match status" value="1"/>
</dbReference>
<feature type="domain" description="DUF7138" evidence="1">
    <location>
        <begin position="7"/>
        <end position="94"/>
    </location>
</feature>
<dbReference type="Proteomes" id="UP000187406">
    <property type="component" value="Unassembled WGS sequence"/>
</dbReference>
<proteinExistence type="predicted"/>
<comment type="caution">
    <text evidence="2">The sequence shown here is derived from an EMBL/GenBank/DDBJ whole genome shotgun (WGS) entry which is preliminary data.</text>
</comment>
<organism evidence="2 3">
    <name type="scientific">Cephalotus follicularis</name>
    <name type="common">Albany pitcher plant</name>
    <dbReference type="NCBI Taxonomy" id="3775"/>
    <lineage>
        <taxon>Eukaryota</taxon>
        <taxon>Viridiplantae</taxon>
        <taxon>Streptophyta</taxon>
        <taxon>Embryophyta</taxon>
        <taxon>Tracheophyta</taxon>
        <taxon>Spermatophyta</taxon>
        <taxon>Magnoliopsida</taxon>
        <taxon>eudicotyledons</taxon>
        <taxon>Gunneridae</taxon>
        <taxon>Pentapetalae</taxon>
        <taxon>rosids</taxon>
        <taxon>fabids</taxon>
        <taxon>Oxalidales</taxon>
        <taxon>Cephalotaceae</taxon>
        <taxon>Cephalotus</taxon>
    </lineage>
</organism>
<dbReference type="OrthoDB" id="778072at2759"/>